<dbReference type="Gene3D" id="3.30.590.20">
    <property type="match status" value="1"/>
</dbReference>
<evidence type="ECO:0000256" key="4">
    <source>
        <dbReference type="ARBA" id="ARBA00048819"/>
    </source>
</evidence>
<dbReference type="InterPro" id="IPR014746">
    <property type="entry name" value="Gln_synth/guanido_kin_cat_dom"/>
</dbReference>
<dbReference type="PANTHER" id="PTHR36510">
    <property type="entry name" value="GLUTAMATE--CYSTEINE LIGASE 2-RELATED"/>
    <property type="match status" value="1"/>
</dbReference>
<keyword evidence="1 5" id="KW-0436">Ligase</keyword>
<dbReference type="EC" id="6.3.2.2" evidence="5"/>
<name>A0A4Y5YTW0_9MICO</name>
<comment type="function">
    <text evidence="5">ATP-dependent carboxylate-amine ligase which exhibits weak glutamate--cysteine ligase activity.</text>
</comment>
<reference evidence="6 7" key="1">
    <citation type="submission" date="2019-06" db="EMBL/GenBank/DDBJ databases">
        <title>Complete genome of Microbacterium foliorum M2.</title>
        <authorList>
            <person name="Cao G."/>
        </authorList>
    </citation>
    <scope>NUCLEOTIDE SEQUENCE [LARGE SCALE GENOMIC DNA]</scope>
    <source>
        <strain evidence="6 7">M2</strain>
    </source>
</reference>
<dbReference type="EMBL" id="CP041040">
    <property type="protein sequence ID" value="QDE35875.1"/>
    <property type="molecule type" value="Genomic_DNA"/>
</dbReference>
<dbReference type="PANTHER" id="PTHR36510:SF1">
    <property type="entry name" value="GLUTAMATE--CYSTEINE LIGASE 2-RELATED"/>
    <property type="match status" value="1"/>
</dbReference>
<sequence length="356" mass="38890">MTRFGVEEEFVLLDEQTLVPAAMSAETRERILSEASAGVTPEYLTCQIETATEPCLTRADAEVQLRRTRGLLGSHASAQYAIFAGTGTPFISPNRFAVSRSAHYDAVAGQLAEITREHEVNGLHIHVEVPDEEERVRVLNRTRAWLPALLAITGNAPFTHGRDTGFDSWRSVLIRRLPSSWSPPHFRDFEDYRTRIAELVELGAITSASSLSWTARLSERFPTVEVRVFDAQLSVDDTLLAVALTRALLVSDALDDTADVGLDAIDASLWTAARFGPGARLIDPASGDVAPAWSVIDGLLERLRPALADLGDEDFVIDGITRTRTDGTGAQRQRAAYAERGSAGLRDLYRTSTAVS</sequence>
<dbReference type="Pfam" id="PF04107">
    <property type="entry name" value="GCS2"/>
    <property type="match status" value="1"/>
</dbReference>
<organism evidence="6 7">
    <name type="scientific">Microbacterium foliorum</name>
    <dbReference type="NCBI Taxonomy" id="104336"/>
    <lineage>
        <taxon>Bacteria</taxon>
        <taxon>Bacillati</taxon>
        <taxon>Actinomycetota</taxon>
        <taxon>Actinomycetes</taxon>
        <taxon>Micrococcales</taxon>
        <taxon>Microbacteriaceae</taxon>
        <taxon>Microbacterium</taxon>
    </lineage>
</organism>
<dbReference type="SUPFAM" id="SSF55931">
    <property type="entry name" value="Glutamine synthetase/guanido kinase"/>
    <property type="match status" value="1"/>
</dbReference>
<keyword evidence="3 5" id="KW-0067">ATP-binding</keyword>
<dbReference type="AlphaFoldDB" id="A0A4Y5YTW0"/>
<evidence type="ECO:0000256" key="2">
    <source>
        <dbReference type="ARBA" id="ARBA00022741"/>
    </source>
</evidence>
<dbReference type="InterPro" id="IPR006336">
    <property type="entry name" value="GCS2"/>
</dbReference>
<dbReference type="Proteomes" id="UP000316125">
    <property type="component" value="Chromosome"/>
</dbReference>
<evidence type="ECO:0000256" key="3">
    <source>
        <dbReference type="ARBA" id="ARBA00022840"/>
    </source>
</evidence>
<evidence type="ECO:0000313" key="6">
    <source>
        <dbReference type="EMBL" id="QDE35875.1"/>
    </source>
</evidence>
<comment type="similarity">
    <text evidence="5">Belongs to the glutamate--cysteine ligase type 2 family. YbdK subfamily.</text>
</comment>
<dbReference type="GO" id="GO:0005524">
    <property type="term" value="F:ATP binding"/>
    <property type="evidence" value="ECO:0007669"/>
    <property type="project" value="UniProtKB-KW"/>
</dbReference>
<proteinExistence type="inferred from homology"/>
<dbReference type="HAMAP" id="MF_01609">
    <property type="entry name" value="Glu_cys_ligase_2"/>
    <property type="match status" value="1"/>
</dbReference>
<evidence type="ECO:0000313" key="7">
    <source>
        <dbReference type="Proteomes" id="UP000316125"/>
    </source>
</evidence>
<evidence type="ECO:0000256" key="1">
    <source>
        <dbReference type="ARBA" id="ARBA00022598"/>
    </source>
</evidence>
<dbReference type="RefSeq" id="WP_140038019.1">
    <property type="nucleotide sequence ID" value="NZ_CP041040.1"/>
</dbReference>
<dbReference type="GO" id="GO:0004357">
    <property type="term" value="F:glutamate-cysteine ligase activity"/>
    <property type="evidence" value="ECO:0007669"/>
    <property type="project" value="UniProtKB-EC"/>
</dbReference>
<dbReference type="OrthoDB" id="9769628at2"/>
<protein>
    <recommendedName>
        <fullName evidence="5">Putative glutamate--cysteine ligase 2</fullName>
        <ecNumber evidence="5">6.3.2.2</ecNumber>
    </recommendedName>
    <alternativeName>
        <fullName evidence="5">Gamma-glutamylcysteine synthetase 2</fullName>
        <shortName evidence="5">GCS 2</shortName>
        <shortName evidence="5">Gamma-GCS 2</shortName>
    </alternativeName>
</protein>
<dbReference type="InterPro" id="IPR050141">
    <property type="entry name" value="GCL_type2/YbdK_subfam"/>
</dbReference>
<accession>A0A4Y5YTW0</accession>
<dbReference type="GO" id="GO:0042398">
    <property type="term" value="P:modified amino acid biosynthetic process"/>
    <property type="evidence" value="ECO:0007669"/>
    <property type="project" value="InterPro"/>
</dbReference>
<gene>
    <name evidence="6" type="ORF">FIV50_14400</name>
</gene>
<evidence type="ECO:0000256" key="5">
    <source>
        <dbReference type="HAMAP-Rule" id="MF_01609"/>
    </source>
</evidence>
<dbReference type="NCBIfam" id="TIGR02050">
    <property type="entry name" value="gshA_cyan_rel"/>
    <property type="match status" value="1"/>
</dbReference>
<comment type="catalytic activity">
    <reaction evidence="4 5">
        <text>L-cysteine + L-glutamate + ATP = gamma-L-glutamyl-L-cysteine + ADP + phosphate + H(+)</text>
        <dbReference type="Rhea" id="RHEA:13285"/>
        <dbReference type="ChEBI" id="CHEBI:15378"/>
        <dbReference type="ChEBI" id="CHEBI:29985"/>
        <dbReference type="ChEBI" id="CHEBI:30616"/>
        <dbReference type="ChEBI" id="CHEBI:35235"/>
        <dbReference type="ChEBI" id="CHEBI:43474"/>
        <dbReference type="ChEBI" id="CHEBI:58173"/>
        <dbReference type="ChEBI" id="CHEBI:456216"/>
        <dbReference type="EC" id="6.3.2.2"/>
    </reaction>
</comment>
<dbReference type="InterPro" id="IPR011793">
    <property type="entry name" value="YbdK"/>
</dbReference>
<keyword evidence="2 5" id="KW-0547">Nucleotide-binding</keyword>